<keyword evidence="3" id="KW-0862">Zinc</keyword>
<dbReference type="InterPro" id="IPR013010">
    <property type="entry name" value="Znf_SIAH"/>
</dbReference>
<dbReference type="UniPathway" id="UPA00143"/>
<keyword evidence="1" id="KW-0479">Metal-binding</keyword>
<dbReference type="STRING" id="224129.A0A1W4WCZ7"/>
<dbReference type="AlphaFoldDB" id="A0A1W4WCZ7"/>
<keyword evidence="7" id="KW-1185">Reference proteome</keyword>
<dbReference type="RefSeq" id="XP_018321839.1">
    <property type="nucleotide sequence ID" value="XM_018466337.2"/>
</dbReference>
<dbReference type="KEGG" id="apln:108734688"/>
<feature type="domain" description="SIAH-type" evidence="6">
    <location>
        <begin position="322"/>
        <end position="380"/>
    </location>
</feature>
<dbReference type="GO" id="GO:0016567">
    <property type="term" value="P:protein ubiquitination"/>
    <property type="evidence" value="ECO:0007669"/>
    <property type="project" value="UniProtKB-UniPathway"/>
</dbReference>
<sequence>MCVTVLKNIHNLLRTCSKWRRKITTHSMCDVCALSVLIKFSSSVTLNSSVCVQRRSVARYIVPDSLSYTSVMKLPKQISDDLKCSRCEGSLSVSPVMIDKIGTHVCGRCFNLLPEDNRLNFVRELSYEAVASLFRFKCRYSSEGCTFEYPFNRGSEHEKYCSYRYRYFSLKQTNYRLELEKNHAATSFSEERLPLIVVNDNSESSSRSSPLGRTPSYLKQLDKTNSSTDEPQRNCNSGYQSSSNSLETKERTLDTVYSNVSVQSSAEDFYEAIGENHPARISCDHCKNPTENEVFQCLYGHTVCKNCRGRVCAQCDTRISITPYYYCKNMFRGCTIKMKITEITTHEFDCEFGQFPCPLVKCDFTNYLSNLIKHLNENHKDCVFVSDTTKRKGLLKDELWIQIVYNSIFVCKYFWYEEHDEFVAEYVGSQANAKKYKFQVELEGKANNKKIVKKQVCQGWNAKYLDEAIIVTDSELIKINVDVLSFEYTFKILPA</sequence>
<dbReference type="Proteomes" id="UP000192223">
    <property type="component" value="Unplaced"/>
</dbReference>
<evidence type="ECO:0000313" key="7">
    <source>
        <dbReference type="Proteomes" id="UP000192223"/>
    </source>
</evidence>
<dbReference type="PANTHER" id="PTHR45877:SF2">
    <property type="entry name" value="E3 UBIQUITIN-PROTEIN LIGASE SINA-RELATED"/>
    <property type="match status" value="1"/>
</dbReference>
<dbReference type="GeneID" id="108734688"/>
<dbReference type="Gene3D" id="3.30.40.10">
    <property type="entry name" value="Zinc/RING finger domain, C3HC4 (zinc finger)"/>
    <property type="match status" value="2"/>
</dbReference>
<dbReference type="GO" id="GO:0005737">
    <property type="term" value="C:cytoplasm"/>
    <property type="evidence" value="ECO:0007669"/>
    <property type="project" value="TreeGrafter"/>
</dbReference>
<evidence type="ECO:0000256" key="1">
    <source>
        <dbReference type="ARBA" id="ARBA00022723"/>
    </source>
</evidence>
<evidence type="ECO:0000259" key="6">
    <source>
        <dbReference type="PROSITE" id="PS51081"/>
    </source>
</evidence>
<dbReference type="InParanoid" id="A0A1W4WCZ7"/>
<reference evidence="8" key="1">
    <citation type="submission" date="2025-08" db="UniProtKB">
        <authorList>
            <consortium name="RefSeq"/>
        </authorList>
    </citation>
    <scope>IDENTIFICATION</scope>
    <source>
        <tissue evidence="8">Entire body</tissue>
    </source>
</reference>
<evidence type="ECO:0000313" key="8">
    <source>
        <dbReference type="RefSeq" id="XP_018321839.1"/>
    </source>
</evidence>
<evidence type="ECO:0000256" key="5">
    <source>
        <dbReference type="SAM" id="MobiDB-lite"/>
    </source>
</evidence>
<dbReference type="OrthoDB" id="6768780at2759"/>
<feature type="compositionally biased region" description="Polar residues" evidence="5">
    <location>
        <begin position="223"/>
        <end position="246"/>
    </location>
</feature>
<dbReference type="GO" id="GO:0008270">
    <property type="term" value="F:zinc ion binding"/>
    <property type="evidence" value="ECO:0007669"/>
    <property type="project" value="UniProtKB-KW"/>
</dbReference>
<dbReference type="PANTHER" id="PTHR45877">
    <property type="entry name" value="E3 UBIQUITIN-PROTEIN LIGASE SIAH2"/>
    <property type="match status" value="1"/>
</dbReference>
<dbReference type="SUPFAM" id="SSF49599">
    <property type="entry name" value="TRAF domain-like"/>
    <property type="match status" value="1"/>
</dbReference>
<dbReference type="InterPro" id="IPR004162">
    <property type="entry name" value="SINA-like_animal"/>
</dbReference>
<dbReference type="PROSITE" id="PS51081">
    <property type="entry name" value="ZF_SIAH"/>
    <property type="match status" value="1"/>
</dbReference>
<organism evidence="7 8">
    <name type="scientific">Agrilus planipennis</name>
    <name type="common">Emerald ash borer</name>
    <name type="synonym">Agrilus marcopoli</name>
    <dbReference type="NCBI Taxonomy" id="224129"/>
    <lineage>
        <taxon>Eukaryota</taxon>
        <taxon>Metazoa</taxon>
        <taxon>Ecdysozoa</taxon>
        <taxon>Arthropoda</taxon>
        <taxon>Hexapoda</taxon>
        <taxon>Insecta</taxon>
        <taxon>Pterygota</taxon>
        <taxon>Neoptera</taxon>
        <taxon>Endopterygota</taxon>
        <taxon>Coleoptera</taxon>
        <taxon>Polyphaga</taxon>
        <taxon>Elateriformia</taxon>
        <taxon>Buprestoidea</taxon>
        <taxon>Buprestidae</taxon>
        <taxon>Agrilinae</taxon>
        <taxon>Agrilus</taxon>
    </lineage>
</organism>
<dbReference type="Pfam" id="PF21361">
    <property type="entry name" value="Sina_ZnF"/>
    <property type="match status" value="1"/>
</dbReference>
<dbReference type="GO" id="GO:0031624">
    <property type="term" value="F:ubiquitin conjugating enzyme binding"/>
    <property type="evidence" value="ECO:0007669"/>
    <property type="project" value="TreeGrafter"/>
</dbReference>
<proteinExistence type="predicted"/>
<evidence type="ECO:0000256" key="3">
    <source>
        <dbReference type="ARBA" id="ARBA00022833"/>
    </source>
</evidence>
<evidence type="ECO:0000256" key="2">
    <source>
        <dbReference type="ARBA" id="ARBA00022771"/>
    </source>
</evidence>
<gene>
    <name evidence="8" type="primary">LOC108734688</name>
</gene>
<protein>
    <submittedName>
        <fullName evidence="8">E3 ubiquitin-protein ligase sina-like</fullName>
    </submittedName>
</protein>
<keyword evidence="2 4" id="KW-0863">Zinc-finger</keyword>
<evidence type="ECO:0000256" key="4">
    <source>
        <dbReference type="PROSITE-ProRule" id="PRU00455"/>
    </source>
</evidence>
<name>A0A1W4WCZ7_AGRPL</name>
<dbReference type="InterPro" id="IPR013083">
    <property type="entry name" value="Znf_RING/FYVE/PHD"/>
</dbReference>
<dbReference type="GO" id="GO:0061630">
    <property type="term" value="F:ubiquitin protein ligase activity"/>
    <property type="evidence" value="ECO:0007669"/>
    <property type="project" value="TreeGrafter"/>
</dbReference>
<accession>A0A1W4WCZ7</accession>
<feature type="region of interest" description="Disordered" evidence="5">
    <location>
        <begin position="200"/>
        <end position="249"/>
    </location>
</feature>
<dbReference type="GO" id="GO:0043161">
    <property type="term" value="P:proteasome-mediated ubiquitin-dependent protein catabolic process"/>
    <property type="evidence" value="ECO:0007669"/>
    <property type="project" value="TreeGrafter"/>
</dbReference>